<dbReference type="HOGENOM" id="CLU_052528_0_1_1"/>
<keyword evidence="3" id="KW-1133">Transmembrane helix</keyword>
<evidence type="ECO:0000256" key="3">
    <source>
        <dbReference type="ARBA" id="ARBA00022989"/>
    </source>
</evidence>
<feature type="domain" description="LicD/FKTN/FKRP nucleotidyltransferase" evidence="5">
    <location>
        <begin position="208"/>
        <end position="246"/>
    </location>
</feature>
<dbReference type="InterPro" id="IPR009644">
    <property type="entry name" value="FKTN/MNN4/W02B3.4-1"/>
</dbReference>
<gene>
    <name evidence="6" type="ORF">EV44_g0091</name>
</gene>
<keyword evidence="7" id="KW-1185">Reference proteome</keyword>
<dbReference type="OMA" id="ILGHYDT"/>
<evidence type="ECO:0000256" key="1">
    <source>
        <dbReference type="ARBA" id="ARBA00004167"/>
    </source>
</evidence>
<evidence type="ECO:0000256" key="2">
    <source>
        <dbReference type="ARBA" id="ARBA00022692"/>
    </source>
</evidence>
<proteinExistence type="predicted"/>
<evidence type="ECO:0000256" key="4">
    <source>
        <dbReference type="ARBA" id="ARBA00023136"/>
    </source>
</evidence>
<accession>A0A0B1P3T1</accession>
<keyword evidence="4" id="KW-0472">Membrane</keyword>
<dbReference type="GO" id="GO:0009100">
    <property type="term" value="P:glycoprotein metabolic process"/>
    <property type="evidence" value="ECO:0007669"/>
    <property type="project" value="UniProtKB-ARBA"/>
</dbReference>
<dbReference type="PANTHER" id="PTHR15407">
    <property type="entry name" value="FUKUTIN-RELATED"/>
    <property type="match status" value="1"/>
</dbReference>
<organism evidence="6 7">
    <name type="scientific">Uncinula necator</name>
    <name type="common">Grape powdery mildew</name>
    <dbReference type="NCBI Taxonomy" id="52586"/>
    <lineage>
        <taxon>Eukaryota</taxon>
        <taxon>Fungi</taxon>
        <taxon>Dikarya</taxon>
        <taxon>Ascomycota</taxon>
        <taxon>Pezizomycotina</taxon>
        <taxon>Leotiomycetes</taxon>
        <taxon>Erysiphales</taxon>
        <taxon>Erysiphaceae</taxon>
        <taxon>Erysiphe</taxon>
    </lineage>
</organism>
<dbReference type="EMBL" id="JNVN01003027">
    <property type="protein sequence ID" value="KHJ31284.1"/>
    <property type="molecule type" value="Genomic_DNA"/>
</dbReference>
<keyword evidence="2" id="KW-0812">Transmembrane</keyword>
<dbReference type="GO" id="GO:0016020">
    <property type="term" value="C:membrane"/>
    <property type="evidence" value="ECO:0007669"/>
    <property type="project" value="UniProtKB-SubCell"/>
</dbReference>
<keyword evidence="6" id="KW-0808">Transferase</keyword>
<protein>
    <submittedName>
        <fullName evidence="6">Putative mannosylphosphate transferase</fullName>
    </submittedName>
</protein>
<dbReference type="Proteomes" id="UP000030854">
    <property type="component" value="Unassembled WGS sequence"/>
</dbReference>
<evidence type="ECO:0000259" key="5">
    <source>
        <dbReference type="Pfam" id="PF04991"/>
    </source>
</evidence>
<comment type="subcellular location">
    <subcellularLocation>
        <location evidence="1">Membrane</location>
        <topology evidence="1">Single-pass membrane protein</topology>
    </subcellularLocation>
</comment>
<dbReference type="Pfam" id="PF04991">
    <property type="entry name" value="LicD"/>
    <property type="match status" value="2"/>
</dbReference>
<dbReference type="AlphaFoldDB" id="A0A0B1P3T1"/>
<dbReference type="STRING" id="52586.A0A0B1P3T1"/>
<comment type="caution">
    <text evidence="6">The sequence shown here is derived from an EMBL/GenBank/DDBJ whole genome shotgun (WGS) entry which is preliminary data.</text>
</comment>
<sequence>MRVHQPLTIPLLTFVCVFVVHNFIRIYTAALPTHREVKLAIERQTQTEPKYFFEPGGSLELDHYDVRYFSGVVNPEEKLKSLQLLIRSYLTVFQKYKIETWIAHGTLLGWWWNGKILPWDWDLDTQVSISTLKWLATNLNMTIHDFRFIENVNDHETRQYLLDVNPYTKERSRGNGNNVIDARWIDTKNGLFIDITGLSEIKPGVLSCKNDHHYRVQDLYPLRDSIFEGVRAKIPYKFETILTEEYSKRALITTVYEGHHWAPEQREWVKDPARVM</sequence>
<feature type="domain" description="LicD/FKTN/FKRP nucleotidyltransferase" evidence="5">
    <location>
        <begin position="94"/>
        <end position="201"/>
    </location>
</feature>
<evidence type="ECO:0000313" key="7">
    <source>
        <dbReference type="Proteomes" id="UP000030854"/>
    </source>
</evidence>
<reference evidence="6 7" key="1">
    <citation type="journal article" date="2014" name="BMC Genomics">
        <title>Adaptive genomic structural variation in the grape powdery mildew pathogen, Erysiphe necator.</title>
        <authorList>
            <person name="Jones L."/>
            <person name="Riaz S."/>
            <person name="Morales-Cruz A."/>
            <person name="Amrine K.C."/>
            <person name="McGuire B."/>
            <person name="Gubler W.D."/>
            <person name="Walker M.A."/>
            <person name="Cantu D."/>
        </authorList>
    </citation>
    <scope>NUCLEOTIDE SEQUENCE [LARGE SCALE GENOMIC DNA]</scope>
    <source>
        <strain evidence="7">c</strain>
    </source>
</reference>
<evidence type="ECO:0000313" key="6">
    <source>
        <dbReference type="EMBL" id="KHJ31284.1"/>
    </source>
</evidence>
<dbReference type="InterPro" id="IPR007074">
    <property type="entry name" value="LicD/FKTN/FKRP_NTP_transf"/>
</dbReference>
<dbReference type="GO" id="GO:0016740">
    <property type="term" value="F:transferase activity"/>
    <property type="evidence" value="ECO:0007669"/>
    <property type="project" value="UniProtKB-KW"/>
</dbReference>
<dbReference type="PANTHER" id="PTHR15407:SF28">
    <property type="entry name" value="RIBITOL-5-PHOSPHATE TRANSFERASE FKTN"/>
    <property type="match status" value="1"/>
</dbReference>
<name>A0A0B1P3T1_UNCNE</name>
<dbReference type="OrthoDB" id="444255at2759"/>